<organism evidence="1 2">
    <name type="scientific">Paenibacillus phytorum</name>
    <dbReference type="NCBI Taxonomy" id="2654977"/>
    <lineage>
        <taxon>Bacteria</taxon>
        <taxon>Bacillati</taxon>
        <taxon>Bacillota</taxon>
        <taxon>Bacilli</taxon>
        <taxon>Bacillales</taxon>
        <taxon>Paenibacillaceae</taxon>
        <taxon>Paenibacillus</taxon>
    </lineage>
</organism>
<dbReference type="Proteomes" id="UP000616779">
    <property type="component" value="Unassembled WGS sequence"/>
</dbReference>
<name>A0ABX1XXX5_9BACL</name>
<reference evidence="1 2" key="1">
    <citation type="submission" date="2019-10" db="EMBL/GenBank/DDBJ databases">
        <title>Description of Paenibacillus terrestris sp. nov.</title>
        <authorList>
            <person name="Carlier A."/>
            <person name="Qi S."/>
        </authorList>
    </citation>
    <scope>NUCLEOTIDE SEQUENCE [LARGE SCALE GENOMIC DNA]</scope>
    <source>
        <strain evidence="1 2">LMG 31458</strain>
    </source>
</reference>
<dbReference type="EMBL" id="WHOA01000125">
    <property type="protein sequence ID" value="NOU73420.1"/>
    <property type="molecule type" value="Genomic_DNA"/>
</dbReference>
<accession>A0ABX1XXX5</accession>
<gene>
    <name evidence="1" type="ORF">GC098_18660</name>
</gene>
<dbReference type="InterPro" id="IPR045507">
    <property type="entry name" value="DUF6483"/>
</dbReference>
<evidence type="ECO:0008006" key="3">
    <source>
        <dbReference type="Google" id="ProtNLM"/>
    </source>
</evidence>
<comment type="caution">
    <text evidence="1">The sequence shown here is derived from an EMBL/GenBank/DDBJ whole genome shotgun (WGS) entry which is preliminary data.</text>
</comment>
<keyword evidence="2" id="KW-1185">Reference proteome</keyword>
<evidence type="ECO:0000313" key="2">
    <source>
        <dbReference type="Proteomes" id="UP000616779"/>
    </source>
</evidence>
<proteinExistence type="predicted"/>
<protein>
    <recommendedName>
        <fullName evidence="3">Tetratricopeptide repeat protein</fullName>
    </recommendedName>
</protein>
<dbReference type="Pfam" id="PF20092">
    <property type="entry name" value="DUF6483"/>
    <property type="match status" value="1"/>
</dbReference>
<sequence length="236" mass="27681">MFKRDYFMRQIEQMTVVLHRILFNKEHIPLEDAQQLLDEASRHLLGLNIRSLQALSSKDILELLSYHGNLDTAKALVLSDMFVGQGDLLQQHDQTDEAYHAYHAYLKSVDLLLHLSLSPEVEPMDEVNDEIKSRLNQSLERLQGWIIPEEIKRLLFAHYEKQGNYAKVEDVLFHYMEDHPDRSVILEQGVIFYEKLMDMEEELLQTGNFSKEEAFDGLRIVKQKLQSFDIPNMYKS</sequence>
<evidence type="ECO:0000313" key="1">
    <source>
        <dbReference type="EMBL" id="NOU73420.1"/>
    </source>
</evidence>
<dbReference type="RefSeq" id="WP_171644830.1">
    <property type="nucleotide sequence ID" value="NZ_WHOA01000125.1"/>
</dbReference>